<evidence type="ECO:0000313" key="4">
    <source>
        <dbReference type="EMBL" id="KAJ8960519.1"/>
    </source>
</evidence>
<dbReference type="GO" id="GO:0005737">
    <property type="term" value="C:cytoplasm"/>
    <property type="evidence" value="ECO:0007669"/>
    <property type="project" value="TreeGrafter"/>
</dbReference>
<dbReference type="PANTHER" id="PTHR46654:SF1">
    <property type="entry name" value="E3 UBIQUITIN-PROTEIN LIGASE HECTD3"/>
    <property type="match status" value="1"/>
</dbReference>
<proteinExistence type="predicted"/>
<feature type="active site" description="Glycyl thioester intermediate" evidence="2">
    <location>
        <position position="27"/>
    </location>
</feature>
<evidence type="ECO:0000259" key="3">
    <source>
        <dbReference type="PROSITE" id="PS50237"/>
    </source>
</evidence>
<comment type="caution">
    <text evidence="4">The sequence shown here is derived from an EMBL/GenBank/DDBJ whole genome shotgun (WGS) entry which is preliminary data.</text>
</comment>
<protein>
    <recommendedName>
        <fullName evidence="3">HECT domain-containing protein</fullName>
    </recommendedName>
</protein>
<evidence type="ECO:0000256" key="2">
    <source>
        <dbReference type="PROSITE-ProRule" id="PRU00104"/>
    </source>
</evidence>
<dbReference type="Pfam" id="PF00632">
    <property type="entry name" value="HECT"/>
    <property type="match status" value="1"/>
</dbReference>
<dbReference type="GO" id="GO:0004842">
    <property type="term" value="F:ubiquitin-protein transferase activity"/>
    <property type="evidence" value="ECO:0007669"/>
    <property type="project" value="InterPro"/>
</dbReference>
<dbReference type="PANTHER" id="PTHR46654">
    <property type="entry name" value="E3 UBIQUITIN-PROTEIN LIGASE HECTD3"/>
    <property type="match status" value="1"/>
</dbReference>
<gene>
    <name evidence="4" type="ORF">NQ318_013804</name>
</gene>
<name>A0AAV8Z8C1_9CUCU</name>
<organism evidence="4 5">
    <name type="scientific">Aromia moschata</name>
    <dbReference type="NCBI Taxonomy" id="1265417"/>
    <lineage>
        <taxon>Eukaryota</taxon>
        <taxon>Metazoa</taxon>
        <taxon>Ecdysozoa</taxon>
        <taxon>Arthropoda</taxon>
        <taxon>Hexapoda</taxon>
        <taxon>Insecta</taxon>
        <taxon>Pterygota</taxon>
        <taxon>Neoptera</taxon>
        <taxon>Endopterygota</taxon>
        <taxon>Coleoptera</taxon>
        <taxon>Polyphaga</taxon>
        <taxon>Cucujiformia</taxon>
        <taxon>Chrysomeloidea</taxon>
        <taxon>Cerambycidae</taxon>
        <taxon>Cerambycinae</taxon>
        <taxon>Callichromatini</taxon>
        <taxon>Aromia</taxon>
    </lineage>
</organism>
<evidence type="ECO:0000313" key="5">
    <source>
        <dbReference type="Proteomes" id="UP001162162"/>
    </source>
</evidence>
<keyword evidence="5" id="KW-1185">Reference proteome</keyword>
<reference evidence="4" key="1">
    <citation type="journal article" date="2023" name="Insect Mol. Biol.">
        <title>Genome sequencing provides insights into the evolution of gene families encoding plant cell wall-degrading enzymes in longhorned beetles.</title>
        <authorList>
            <person name="Shin N.R."/>
            <person name="Okamura Y."/>
            <person name="Kirsch R."/>
            <person name="Pauchet Y."/>
        </authorList>
    </citation>
    <scope>NUCLEOTIDE SEQUENCE</scope>
    <source>
        <strain evidence="4">AMC_N1</strain>
    </source>
</reference>
<evidence type="ECO:0000256" key="1">
    <source>
        <dbReference type="ARBA" id="ARBA00022786"/>
    </source>
</evidence>
<dbReference type="InterPro" id="IPR000569">
    <property type="entry name" value="HECT_dom"/>
</dbReference>
<accession>A0AAV8Z8C1</accession>
<dbReference type="InterPro" id="IPR042469">
    <property type="entry name" value="HECTD3"/>
</dbReference>
<sequence>MYLRRSFRHHVMKVDKAVNGLPTAQTCFFQLRLPPYTSLEIMAEKLRYSINNCRSIDMDNYMLARNTDHGVGSDDEWS</sequence>
<dbReference type="Proteomes" id="UP001162162">
    <property type="component" value="Unassembled WGS sequence"/>
</dbReference>
<dbReference type="EMBL" id="JAPWTK010000008">
    <property type="protein sequence ID" value="KAJ8960519.1"/>
    <property type="molecule type" value="Genomic_DNA"/>
</dbReference>
<feature type="domain" description="HECT" evidence="3">
    <location>
        <begin position="21"/>
        <end position="64"/>
    </location>
</feature>
<dbReference type="Gene3D" id="3.30.2410.10">
    <property type="entry name" value="Hect, E3 ligase catalytic domain"/>
    <property type="match status" value="1"/>
</dbReference>
<dbReference type="PROSITE" id="PS50237">
    <property type="entry name" value="HECT"/>
    <property type="match status" value="1"/>
</dbReference>
<dbReference type="AlphaFoldDB" id="A0AAV8Z8C1"/>
<dbReference type="SUPFAM" id="SSF56204">
    <property type="entry name" value="Hect, E3 ligase catalytic domain"/>
    <property type="match status" value="1"/>
</dbReference>
<dbReference type="InterPro" id="IPR035983">
    <property type="entry name" value="Hect_E3_ubiquitin_ligase"/>
</dbReference>
<dbReference type="GO" id="GO:0009966">
    <property type="term" value="P:regulation of signal transduction"/>
    <property type="evidence" value="ECO:0007669"/>
    <property type="project" value="UniProtKB-ARBA"/>
</dbReference>
<keyword evidence="1 2" id="KW-0833">Ubl conjugation pathway</keyword>